<evidence type="ECO:0008006" key="4">
    <source>
        <dbReference type="Google" id="ProtNLM"/>
    </source>
</evidence>
<dbReference type="KEGG" id="pme:NATL1_17941"/>
<protein>
    <recommendedName>
        <fullName evidence="4">Redox protein</fullName>
    </recommendedName>
</protein>
<dbReference type="eggNOG" id="COG1765">
    <property type="taxonomic scope" value="Bacteria"/>
</dbReference>
<evidence type="ECO:0000256" key="1">
    <source>
        <dbReference type="SAM" id="MobiDB-lite"/>
    </source>
</evidence>
<dbReference type="Proteomes" id="UP000002592">
    <property type="component" value="Chromosome"/>
</dbReference>
<dbReference type="EMBL" id="CP000553">
    <property type="protein sequence ID" value="ABM76350.1"/>
    <property type="molecule type" value="Genomic_DNA"/>
</dbReference>
<dbReference type="PANTHER" id="PTHR39624">
    <property type="entry name" value="PROTEIN INVOLVED IN RIMO-MEDIATED BETA-METHYLTHIOLATION OF RIBOSOMAL PROTEIN S12 YCAO"/>
    <property type="match status" value="1"/>
</dbReference>
<dbReference type="PANTHER" id="PTHR39624:SF2">
    <property type="entry name" value="OSMC-LIKE PROTEIN"/>
    <property type="match status" value="1"/>
</dbReference>
<proteinExistence type="predicted"/>
<organism evidence="2 3">
    <name type="scientific">Prochlorococcus marinus (strain NATL1A)</name>
    <dbReference type="NCBI Taxonomy" id="167555"/>
    <lineage>
        <taxon>Bacteria</taxon>
        <taxon>Bacillati</taxon>
        <taxon>Cyanobacteriota</taxon>
        <taxon>Cyanophyceae</taxon>
        <taxon>Synechococcales</taxon>
        <taxon>Prochlorococcaceae</taxon>
        <taxon>Prochlorococcus</taxon>
    </lineage>
</organism>
<gene>
    <name evidence="2" type="ordered locus">NATL1_17941</name>
</gene>
<sequence length="122" mass="13607">MHTEAKHSLSGSVIHTDAPKDHDGEGKDFAPTDLLASSLGTCVITIMAIEAKRRGWKLGNIKIDVYKTMTSEGPRKIKTLVLEIFMPSDLDSQKYKILQNTANDCPVKLNLECSIDIKLKWH</sequence>
<dbReference type="Pfam" id="PF02566">
    <property type="entry name" value="OsmC"/>
    <property type="match status" value="1"/>
</dbReference>
<name>A2C4E0_PROM1</name>
<accession>A2C4E0</accession>
<dbReference type="AlphaFoldDB" id="A2C4E0"/>
<dbReference type="InterPro" id="IPR036102">
    <property type="entry name" value="OsmC/Ohrsf"/>
</dbReference>
<evidence type="ECO:0000313" key="3">
    <source>
        <dbReference type="Proteomes" id="UP000002592"/>
    </source>
</evidence>
<feature type="region of interest" description="Disordered" evidence="1">
    <location>
        <begin position="1"/>
        <end position="27"/>
    </location>
</feature>
<dbReference type="HOGENOM" id="CLU_100275_5_0_3"/>
<dbReference type="InterPro" id="IPR003718">
    <property type="entry name" value="OsmC/Ohr_fam"/>
</dbReference>
<dbReference type="SUPFAM" id="SSF82784">
    <property type="entry name" value="OsmC-like"/>
    <property type="match status" value="1"/>
</dbReference>
<dbReference type="Gene3D" id="3.30.300.20">
    <property type="match status" value="1"/>
</dbReference>
<reference evidence="3" key="1">
    <citation type="journal article" date="2007" name="PLoS Genet.">
        <title>Patterns and implications of gene gain and loss in the evolution of Prochlorococcus.</title>
        <authorList>
            <person name="Kettler G.C."/>
            <person name="Martiny A.C."/>
            <person name="Huang K."/>
            <person name="Zucker J."/>
            <person name="Coleman M.L."/>
            <person name="Rodrigue S."/>
            <person name="Chen F."/>
            <person name="Lapidus A."/>
            <person name="Ferriera S."/>
            <person name="Johnson J."/>
            <person name="Steglich C."/>
            <person name="Church G.M."/>
            <person name="Richardson P."/>
            <person name="Chisholm S.W."/>
        </authorList>
    </citation>
    <scope>NUCLEOTIDE SEQUENCE [LARGE SCALE GENOMIC DNA]</scope>
    <source>
        <strain evidence="3">NATL1A</strain>
    </source>
</reference>
<feature type="compositionally biased region" description="Basic and acidic residues" evidence="1">
    <location>
        <begin position="17"/>
        <end position="27"/>
    </location>
</feature>
<dbReference type="RefSeq" id="WP_011824342.1">
    <property type="nucleotide sequence ID" value="NC_008819.1"/>
</dbReference>
<dbReference type="InterPro" id="IPR015946">
    <property type="entry name" value="KH_dom-like_a/b"/>
</dbReference>
<evidence type="ECO:0000313" key="2">
    <source>
        <dbReference type="EMBL" id="ABM76350.1"/>
    </source>
</evidence>